<name>A0A381ZCA4_9ZZZZ</name>
<dbReference type="EMBL" id="UINC01020779">
    <property type="protein sequence ID" value="SVA86916.1"/>
    <property type="molecule type" value="Genomic_DNA"/>
</dbReference>
<proteinExistence type="predicted"/>
<organism evidence="1">
    <name type="scientific">marine metagenome</name>
    <dbReference type="NCBI Taxonomy" id="408172"/>
    <lineage>
        <taxon>unclassified sequences</taxon>
        <taxon>metagenomes</taxon>
        <taxon>ecological metagenomes</taxon>
    </lineage>
</organism>
<accession>A0A381ZCA4</accession>
<sequence length="39" mass="4519">MKKPRPFTGTDYDEKAQHKLGFQPSALFISTRYSYHKGS</sequence>
<gene>
    <name evidence="1" type="ORF">METZ01_LOCUS139770</name>
</gene>
<dbReference type="AlphaFoldDB" id="A0A381ZCA4"/>
<protein>
    <submittedName>
        <fullName evidence="1">Uncharacterized protein</fullName>
    </submittedName>
</protein>
<evidence type="ECO:0000313" key="1">
    <source>
        <dbReference type="EMBL" id="SVA86916.1"/>
    </source>
</evidence>
<reference evidence="1" key="1">
    <citation type="submission" date="2018-05" db="EMBL/GenBank/DDBJ databases">
        <authorList>
            <person name="Lanie J.A."/>
            <person name="Ng W.-L."/>
            <person name="Kazmierczak K.M."/>
            <person name="Andrzejewski T.M."/>
            <person name="Davidsen T.M."/>
            <person name="Wayne K.J."/>
            <person name="Tettelin H."/>
            <person name="Glass J.I."/>
            <person name="Rusch D."/>
            <person name="Podicherti R."/>
            <person name="Tsui H.-C.T."/>
            <person name="Winkler M.E."/>
        </authorList>
    </citation>
    <scope>NUCLEOTIDE SEQUENCE</scope>
</reference>